<evidence type="ECO:0000313" key="1">
    <source>
        <dbReference type="EMBL" id="CAH0098993.1"/>
    </source>
</evidence>
<dbReference type="EMBL" id="CAKKLH010000013">
    <property type="protein sequence ID" value="CAH0098993.1"/>
    <property type="molecule type" value="Genomic_DNA"/>
</dbReference>
<dbReference type="OrthoDB" id="6338890at2759"/>
<evidence type="ECO:0000313" key="2">
    <source>
        <dbReference type="Proteomes" id="UP000789390"/>
    </source>
</evidence>
<comment type="caution">
    <text evidence="1">The sequence shown here is derived from an EMBL/GenBank/DDBJ whole genome shotgun (WGS) entry which is preliminary data.</text>
</comment>
<keyword evidence="2" id="KW-1185">Reference proteome</keyword>
<dbReference type="AlphaFoldDB" id="A0A8J2RDV7"/>
<gene>
    <name evidence="1" type="ORF">DGAL_LOCUS1101</name>
</gene>
<proteinExistence type="predicted"/>
<accession>A0A8J2RDV7</accession>
<name>A0A8J2RDV7_9CRUS</name>
<organism evidence="1 2">
    <name type="scientific">Daphnia galeata</name>
    <dbReference type="NCBI Taxonomy" id="27404"/>
    <lineage>
        <taxon>Eukaryota</taxon>
        <taxon>Metazoa</taxon>
        <taxon>Ecdysozoa</taxon>
        <taxon>Arthropoda</taxon>
        <taxon>Crustacea</taxon>
        <taxon>Branchiopoda</taxon>
        <taxon>Diplostraca</taxon>
        <taxon>Cladocera</taxon>
        <taxon>Anomopoda</taxon>
        <taxon>Daphniidae</taxon>
        <taxon>Daphnia</taxon>
    </lineage>
</organism>
<reference evidence="1" key="1">
    <citation type="submission" date="2021-11" db="EMBL/GenBank/DDBJ databases">
        <authorList>
            <person name="Schell T."/>
        </authorList>
    </citation>
    <scope>NUCLEOTIDE SEQUENCE</scope>
    <source>
        <strain evidence="1">M5</strain>
    </source>
</reference>
<sequence length="221" mass="26247">MLEEQYCAWFLNRMKPLFRFSSFLFSPFLLEMAENPEMLTPMENLLWKKWKNKPIAIFQNELNNDVLLERLERYFQIHYSESLVPFSCYFPSSQATFLLIDFNRDFQHWTGDEAYNEEKINWLFEFVKTNVGPHFLYICPQVNEVMISVTYDLQRSIEMMAKNKTISFGFATSWKAAANYMKEAANKLSVESVGEYSAFYQKDIKFAMVERGETTFDDSKK</sequence>
<dbReference type="Proteomes" id="UP000789390">
    <property type="component" value="Unassembled WGS sequence"/>
</dbReference>
<protein>
    <submittedName>
        <fullName evidence="1">Uncharacterized protein</fullName>
    </submittedName>
</protein>